<dbReference type="OrthoDB" id="231542at2"/>
<dbReference type="InterPro" id="IPR007055">
    <property type="entry name" value="BON_dom"/>
</dbReference>
<protein>
    <submittedName>
        <fullName evidence="3">Osmotically-inducible protein Y</fullName>
    </submittedName>
</protein>
<feature type="domain" description="BON" evidence="2">
    <location>
        <begin position="435"/>
        <end position="502"/>
    </location>
</feature>
<dbReference type="PANTHER" id="PTHR34606">
    <property type="entry name" value="BON DOMAIN-CONTAINING PROTEIN"/>
    <property type="match status" value="1"/>
</dbReference>
<evidence type="ECO:0000256" key="1">
    <source>
        <dbReference type="SAM" id="SignalP"/>
    </source>
</evidence>
<accession>A0A517Z2C6</accession>
<dbReference type="Proteomes" id="UP000320496">
    <property type="component" value="Chromosome"/>
</dbReference>
<evidence type="ECO:0000313" key="3">
    <source>
        <dbReference type="EMBL" id="QDU36626.1"/>
    </source>
</evidence>
<sequence length="502" mass="54932" precursor="true">MRSMISMATSLGLMVVLGVSQAALAEPEMTDESIADHVSEEFRFDPAVPASQIDVGSEEGIITLSGAVDNLLARERAARIASTVRGVQSVINRIEVDPPLTRRGDEIEQDIESALLMAPATESYEVHASVSGGVVTLEGRVDSWQEKQLVERVVKGVAGVRGLQNNIIVEYAAMRPDEEIRRDIESALQWNVHIDVPTAIHVDVNDGEVTLSGTIGSASERIDAVKLAWVNGVRSVKAEELLVRNWAQDPEQRHVARPSMTDPEIEQAVRTALHKDPRIASADVEVDSEYGKVTLRGAVDSLQARRAAGQTVQNTVGVKDVSNQLEIHRSDDLPDEPVAQQVREALLRNAYTESHEVTVSVSDGVARLTGTVDTWFEKAQADDAAAGVRGVHRVRNELNVRRNDSPHTYDPAVDEYDPYVYDWYGDQPARSTLKSDEEIRESIESELWWSPFVDADQVTVTVENGKATLTGKVDSLSEKQSASENAIEGGALSISNELVVQY</sequence>
<evidence type="ECO:0000259" key="2">
    <source>
        <dbReference type="PROSITE" id="PS50914"/>
    </source>
</evidence>
<dbReference type="Pfam" id="PF04972">
    <property type="entry name" value="BON"/>
    <property type="match status" value="6"/>
</dbReference>
<gene>
    <name evidence="3" type="primary">osmY</name>
    <name evidence="3" type="ORF">Mal4_09130</name>
</gene>
<keyword evidence="4" id="KW-1185">Reference proteome</keyword>
<feature type="domain" description="BON" evidence="2">
    <location>
        <begin position="334"/>
        <end position="402"/>
    </location>
</feature>
<dbReference type="EMBL" id="CP036275">
    <property type="protein sequence ID" value="QDU36626.1"/>
    <property type="molecule type" value="Genomic_DNA"/>
</dbReference>
<feature type="domain" description="BON" evidence="2">
    <location>
        <begin position="261"/>
        <end position="329"/>
    </location>
</feature>
<dbReference type="KEGG" id="mri:Mal4_09130"/>
<dbReference type="RefSeq" id="WP_145367267.1">
    <property type="nucleotide sequence ID" value="NZ_CP036275.1"/>
</dbReference>
<evidence type="ECO:0000313" key="4">
    <source>
        <dbReference type="Proteomes" id="UP000320496"/>
    </source>
</evidence>
<reference evidence="3 4" key="1">
    <citation type="submission" date="2019-02" db="EMBL/GenBank/DDBJ databases">
        <title>Deep-cultivation of Planctomycetes and their phenomic and genomic characterization uncovers novel biology.</title>
        <authorList>
            <person name="Wiegand S."/>
            <person name="Jogler M."/>
            <person name="Boedeker C."/>
            <person name="Pinto D."/>
            <person name="Vollmers J."/>
            <person name="Rivas-Marin E."/>
            <person name="Kohn T."/>
            <person name="Peeters S.H."/>
            <person name="Heuer A."/>
            <person name="Rast P."/>
            <person name="Oberbeckmann S."/>
            <person name="Bunk B."/>
            <person name="Jeske O."/>
            <person name="Meyerdierks A."/>
            <person name="Storesund J.E."/>
            <person name="Kallscheuer N."/>
            <person name="Luecker S."/>
            <person name="Lage O.M."/>
            <person name="Pohl T."/>
            <person name="Merkel B.J."/>
            <person name="Hornburger P."/>
            <person name="Mueller R.-W."/>
            <person name="Bruemmer F."/>
            <person name="Labrenz M."/>
            <person name="Spormann A.M."/>
            <person name="Op den Camp H."/>
            <person name="Overmann J."/>
            <person name="Amann R."/>
            <person name="Jetten M.S.M."/>
            <person name="Mascher T."/>
            <person name="Medema M.H."/>
            <person name="Devos D.P."/>
            <person name="Kaster A.-K."/>
            <person name="Ovreas L."/>
            <person name="Rohde M."/>
            <person name="Galperin M.Y."/>
            <person name="Jogler C."/>
        </authorList>
    </citation>
    <scope>NUCLEOTIDE SEQUENCE [LARGE SCALE GENOMIC DNA]</scope>
    <source>
        <strain evidence="3 4">Mal4</strain>
    </source>
</reference>
<dbReference type="InterPro" id="IPR014004">
    <property type="entry name" value="Transpt-assoc_nodulatn_dom_bac"/>
</dbReference>
<feature type="domain" description="BON" evidence="2">
    <location>
        <begin position="176"/>
        <end position="245"/>
    </location>
</feature>
<dbReference type="PROSITE" id="PS50914">
    <property type="entry name" value="BON"/>
    <property type="match status" value="6"/>
</dbReference>
<dbReference type="AlphaFoldDB" id="A0A517Z2C6"/>
<feature type="domain" description="BON" evidence="2">
    <location>
        <begin position="103"/>
        <end position="171"/>
    </location>
</feature>
<feature type="chain" id="PRO_5021838143" evidence="1">
    <location>
        <begin position="26"/>
        <end position="502"/>
    </location>
</feature>
<keyword evidence="1" id="KW-0732">Signal</keyword>
<dbReference type="PANTHER" id="PTHR34606:SF15">
    <property type="entry name" value="BON DOMAIN-CONTAINING PROTEIN"/>
    <property type="match status" value="1"/>
</dbReference>
<name>A0A517Z2C6_9PLAN</name>
<dbReference type="SMART" id="SM00749">
    <property type="entry name" value="BON"/>
    <property type="match status" value="6"/>
</dbReference>
<feature type="domain" description="BON" evidence="2">
    <location>
        <begin position="30"/>
        <end position="98"/>
    </location>
</feature>
<proteinExistence type="predicted"/>
<dbReference type="InterPro" id="IPR051686">
    <property type="entry name" value="Lipoprotein_DolP"/>
</dbReference>
<feature type="signal peptide" evidence="1">
    <location>
        <begin position="1"/>
        <end position="25"/>
    </location>
</feature>
<dbReference type="Gene3D" id="3.30.1340.30">
    <property type="match status" value="6"/>
</dbReference>
<organism evidence="3 4">
    <name type="scientific">Maioricimonas rarisocia</name>
    <dbReference type="NCBI Taxonomy" id="2528026"/>
    <lineage>
        <taxon>Bacteria</taxon>
        <taxon>Pseudomonadati</taxon>
        <taxon>Planctomycetota</taxon>
        <taxon>Planctomycetia</taxon>
        <taxon>Planctomycetales</taxon>
        <taxon>Planctomycetaceae</taxon>
        <taxon>Maioricimonas</taxon>
    </lineage>
</organism>